<dbReference type="HOGENOM" id="CLU_1687722_0_0_1"/>
<organism evidence="2 3">
    <name type="scientific">Scleroderma citrinum Foug A</name>
    <dbReference type="NCBI Taxonomy" id="1036808"/>
    <lineage>
        <taxon>Eukaryota</taxon>
        <taxon>Fungi</taxon>
        <taxon>Dikarya</taxon>
        <taxon>Basidiomycota</taxon>
        <taxon>Agaricomycotina</taxon>
        <taxon>Agaricomycetes</taxon>
        <taxon>Agaricomycetidae</taxon>
        <taxon>Boletales</taxon>
        <taxon>Sclerodermatineae</taxon>
        <taxon>Sclerodermataceae</taxon>
        <taxon>Scleroderma</taxon>
    </lineage>
</organism>
<evidence type="ECO:0000313" key="3">
    <source>
        <dbReference type="Proteomes" id="UP000053989"/>
    </source>
</evidence>
<evidence type="ECO:0000313" key="2">
    <source>
        <dbReference type="EMBL" id="KIM54381.1"/>
    </source>
</evidence>
<feature type="compositionally biased region" description="Polar residues" evidence="1">
    <location>
        <begin position="78"/>
        <end position="88"/>
    </location>
</feature>
<reference evidence="3" key="2">
    <citation type="submission" date="2015-01" db="EMBL/GenBank/DDBJ databases">
        <title>Evolutionary Origins and Diversification of the Mycorrhizal Mutualists.</title>
        <authorList>
            <consortium name="DOE Joint Genome Institute"/>
            <consortium name="Mycorrhizal Genomics Consortium"/>
            <person name="Kohler A."/>
            <person name="Kuo A."/>
            <person name="Nagy L.G."/>
            <person name="Floudas D."/>
            <person name="Copeland A."/>
            <person name="Barry K.W."/>
            <person name="Cichocki N."/>
            <person name="Veneault-Fourrey C."/>
            <person name="LaButti K."/>
            <person name="Lindquist E.A."/>
            <person name="Lipzen A."/>
            <person name="Lundell T."/>
            <person name="Morin E."/>
            <person name="Murat C."/>
            <person name="Riley R."/>
            <person name="Ohm R."/>
            <person name="Sun H."/>
            <person name="Tunlid A."/>
            <person name="Henrissat B."/>
            <person name="Grigoriev I.V."/>
            <person name="Hibbett D.S."/>
            <person name="Martin F."/>
        </authorList>
    </citation>
    <scope>NUCLEOTIDE SEQUENCE [LARGE SCALE GENOMIC DNA]</scope>
    <source>
        <strain evidence="3">Foug A</strain>
    </source>
</reference>
<sequence>MRTSALQAIVTGRNLKKNDFMKTWPILRCSNHTLSSSFFLQLGCIGQGMPAAPTMPKTKRRSEDSPPSQYKKFPYPTPSTSGVSSVLTRFQRRSQQETEGSPFPHEPFVANPTTSVGNNGSFAVFEEGRRTQTFHFHRCWRNHRKGTCCCYPRDAR</sequence>
<dbReference type="Proteomes" id="UP000053989">
    <property type="component" value="Unassembled WGS sequence"/>
</dbReference>
<evidence type="ECO:0000256" key="1">
    <source>
        <dbReference type="SAM" id="MobiDB-lite"/>
    </source>
</evidence>
<name>A0A0C3DE57_9AGAM</name>
<reference evidence="2 3" key="1">
    <citation type="submission" date="2014-04" db="EMBL/GenBank/DDBJ databases">
        <authorList>
            <consortium name="DOE Joint Genome Institute"/>
            <person name="Kuo A."/>
            <person name="Kohler A."/>
            <person name="Nagy L.G."/>
            <person name="Floudas D."/>
            <person name="Copeland A."/>
            <person name="Barry K.W."/>
            <person name="Cichocki N."/>
            <person name="Veneault-Fourrey C."/>
            <person name="LaButti K."/>
            <person name="Lindquist E.A."/>
            <person name="Lipzen A."/>
            <person name="Lundell T."/>
            <person name="Morin E."/>
            <person name="Murat C."/>
            <person name="Sun H."/>
            <person name="Tunlid A."/>
            <person name="Henrissat B."/>
            <person name="Grigoriev I.V."/>
            <person name="Hibbett D.S."/>
            <person name="Martin F."/>
            <person name="Nordberg H.P."/>
            <person name="Cantor M.N."/>
            <person name="Hua S.X."/>
        </authorList>
    </citation>
    <scope>NUCLEOTIDE SEQUENCE [LARGE SCALE GENOMIC DNA]</scope>
    <source>
        <strain evidence="2 3">Foug A</strain>
    </source>
</reference>
<dbReference type="EMBL" id="KN822156">
    <property type="protein sequence ID" value="KIM54381.1"/>
    <property type="molecule type" value="Genomic_DNA"/>
</dbReference>
<feature type="region of interest" description="Disordered" evidence="1">
    <location>
        <begin position="51"/>
        <end position="112"/>
    </location>
</feature>
<proteinExistence type="predicted"/>
<protein>
    <submittedName>
        <fullName evidence="2">Uncharacterized protein</fullName>
    </submittedName>
</protein>
<dbReference type="InParanoid" id="A0A0C3DE57"/>
<keyword evidence="3" id="KW-1185">Reference proteome</keyword>
<accession>A0A0C3DE57</accession>
<gene>
    <name evidence="2" type="ORF">SCLCIDRAFT_383993</name>
</gene>
<dbReference type="AlphaFoldDB" id="A0A0C3DE57"/>